<feature type="region of interest" description="Disordered" evidence="1">
    <location>
        <begin position="205"/>
        <end position="227"/>
    </location>
</feature>
<reference evidence="2" key="1">
    <citation type="submission" date="2020-08" db="EMBL/GenBank/DDBJ databases">
        <title>Multicomponent nature underlies the extraordinary mechanical properties of spider dragline silk.</title>
        <authorList>
            <person name="Kono N."/>
            <person name="Nakamura H."/>
            <person name="Mori M."/>
            <person name="Yoshida Y."/>
            <person name="Ohtoshi R."/>
            <person name="Malay A.D."/>
            <person name="Moran D.A.P."/>
            <person name="Tomita M."/>
            <person name="Numata K."/>
            <person name="Arakawa K."/>
        </authorList>
    </citation>
    <scope>NUCLEOTIDE SEQUENCE</scope>
</reference>
<proteinExistence type="predicted"/>
<sequence length="227" mass="25399">MLYHIRKGPCSFWWRWGSHMEGNTSVPCTVTLKAVCKSPFLLKSSSIHKSSKFYRLASKVDKMERCEEAKEVGAHNVSKPQACISGRKGKGRQNEEPGSFIFKWMEQKAARQAILQEWIQDVASRRRAGSCWVHQCVSSSLTITTQRSLPQTGHLPVPKLSRRWLPHGVVGPSPVPQEDQAKLDRPACLQPGAAFPHRTMCATIGDTPLGNLPRPQFSNQNQEPSSK</sequence>
<protein>
    <submittedName>
        <fullName evidence="2">Uncharacterized protein</fullName>
    </submittedName>
</protein>
<comment type="caution">
    <text evidence="2">The sequence shown here is derived from an EMBL/GenBank/DDBJ whole genome shotgun (WGS) entry which is preliminary data.</text>
</comment>
<keyword evidence="3" id="KW-1185">Reference proteome</keyword>
<dbReference type="AlphaFoldDB" id="A0A8X6MHR2"/>
<dbReference type="EMBL" id="BMAW01092852">
    <property type="protein sequence ID" value="GFS57337.1"/>
    <property type="molecule type" value="Genomic_DNA"/>
</dbReference>
<name>A0A8X6MHR2_NEPPI</name>
<gene>
    <name evidence="2" type="ORF">NPIL_508641</name>
</gene>
<accession>A0A8X6MHR2</accession>
<organism evidence="2 3">
    <name type="scientific">Nephila pilipes</name>
    <name type="common">Giant wood spider</name>
    <name type="synonym">Nephila maculata</name>
    <dbReference type="NCBI Taxonomy" id="299642"/>
    <lineage>
        <taxon>Eukaryota</taxon>
        <taxon>Metazoa</taxon>
        <taxon>Ecdysozoa</taxon>
        <taxon>Arthropoda</taxon>
        <taxon>Chelicerata</taxon>
        <taxon>Arachnida</taxon>
        <taxon>Araneae</taxon>
        <taxon>Araneomorphae</taxon>
        <taxon>Entelegynae</taxon>
        <taxon>Araneoidea</taxon>
        <taxon>Nephilidae</taxon>
        <taxon>Nephila</taxon>
    </lineage>
</organism>
<evidence type="ECO:0000313" key="3">
    <source>
        <dbReference type="Proteomes" id="UP000887013"/>
    </source>
</evidence>
<feature type="compositionally biased region" description="Polar residues" evidence="1">
    <location>
        <begin position="216"/>
        <end position="227"/>
    </location>
</feature>
<dbReference type="Proteomes" id="UP000887013">
    <property type="component" value="Unassembled WGS sequence"/>
</dbReference>
<evidence type="ECO:0000256" key="1">
    <source>
        <dbReference type="SAM" id="MobiDB-lite"/>
    </source>
</evidence>
<evidence type="ECO:0000313" key="2">
    <source>
        <dbReference type="EMBL" id="GFS57337.1"/>
    </source>
</evidence>